<name>A0A2T3B6Q5_AMORE</name>
<evidence type="ECO:0000313" key="3">
    <source>
        <dbReference type="EMBL" id="PSS22426.1"/>
    </source>
</evidence>
<feature type="chain" id="PRO_5015574036" evidence="2">
    <location>
        <begin position="19"/>
        <end position="75"/>
    </location>
</feature>
<dbReference type="InParanoid" id="A0A2T3B6Q5"/>
<feature type="region of interest" description="Disordered" evidence="1">
    <location>
        <begin position="33"/>
        <end position="75"/>
    </location>
</feature>
<dbReference type="RefSeq" id="XP_024722581.1">
    <property type="nucleotide sequence ID" value="XM_024866524.1"/>
</dbReference>
<dbReference type="EMBL" id="KZ679009">
    <property type="protein sequence ID" value="PSS22426.1"/>
    <property type="molecule type" value="Genomic_DNA"/>
</dbReference>
<accession>A0A2T3B6Q5</accession>
<reference evidence="3 4" key="1">
    <citation type="journal article" date="2018" name="New Phytol.">
        <title>Comparative genomics and transcriptomics depict ericoid mycorrhizal fungi as versatile saprotrophs and plant mutualists.</title>
        <authorList>
            <person name="Martino E."/>
            <person name="Morin E."/>
            <person name="Grelet G.A."/>
            <person name="Kuo A."/>
            <person name="Kohler A."/>
            <person name="Daghino S."/>
            <person name="Barry K.W."/>
            <person name="Cichocki N."/>
            <person name="Clum A."/>
            <person name="Dockter R.B."/>
            <person name="Hainaut M."/>
            <person name="Kuo R.C."/>
            <person name="LaButti K."/>
            <person name="Lindahl B.D."/>
            <person name="Lindquist E.A."/>
            <person name="Lipzen A."/>
            <person name="Khouja H.R."/>
            <person name="Magnuson J."/>
            <person name="Murat C."/>
            <person name="Ohm R.A."/>
            <person name="Singer S.W."/>
            <person name="Spatafora J.W."/>
            <person name="Wang M."/>
            <person name="Veneault-Fourrey C."/>
            <person name="Henrissat B."/>
            <person name="Grigoriev I.V."/>
            <person name="Martin F.M."/>
            <person name="Perotto S."/>
        </authorList>
    </citation>
    <scope>NUCLEOTIDE SEQUENCE [LARGE SCALE GENOMIC DNA]</scope>
    <source>
        <strain evidence="3 4">ATCC 22711</strain>
    </source>
</reference>
<dbReference type="Proteomes" id="UP000241818">
    <property type="component" value="Unassembled WGS sequence"/>
</dbReference>
<evidence type="ECO:0000313" key="4">
    <source>
        <dbReference type="Proteomes" id="UP000241818"/>
    </source>
</evidence>
<organism evidence="3 4">
    <name type="scientific">Amorphotheca resinae ATCC 22711</name>
    <dbReference type="NCBI Taxonomy" id="857342"/>
    <lineage>
        <taxon>Eukaryota</taxon>
        <taxon>Fungi</taxon>
        <taxon>Dikarya</taxon>
        <taxon>Ascomycota</taxon>
        <taxon>Pezizomycotina</taxon>
        <taxon>Leotiomycetes</taxon>
        <taxon>Helotiales</taxon>
        <taxon>Amorphothecaceae</taxon>
        <taxon>Amorphotheca</taxon>
    </lineage>
</organism>
<evidence type="ECO:0000256" key="2">
    <source>
        <dbReference type="SAM" id="SignalP"/>
    </source>
</evidence>
<protein>
    <submittedName>
        <fullName evidence="3">Uncharacterized protein</fullName>
    </submittedName>
</protein>
<sequence>MLLHLTLITALLALPIHAIPCCRPFPIPDSSSPCAPHIGVSPPPEAHTNPRPRSDTPTTVVPESIPNVDVFPGFP</sequence>
<dbReference type="GeneID" id="36574605"/>
<feature type="signal peptide" evidence="2">
    <location>
        <begin position="1"/>
        <end position="18"/>
    </location>
</feature>
<keyword evidence="4" id="KW-1185">Reference proteome</keyword>
<keyword evidence="2" id="KW-0732">Signal</keyword>
<gene>
    <name evidence="3" type="ORF">M430DRAFT_34301</name>
</gene>
<dbReference type="AlphaFoldDB" id="A0A2T3B6Q5"/>
<proteinExistence type="predicted"/>
<evidence type="ECO:0000256" key="1">
    <source>
        <dbReference type="SAM" id="MobiDB-lite"/>
    </source>
</evidence>